<gene>
    <name evidence="5" type="ORF">NSCI0253_LOCUS27329</name>
</gene>
<dbReference type="Gene3D" id="3.90.1720.30">
    <property type="entry name" value="PPPDE domains"/>
    <property type="match status" value="1"/>
</dbReference>
<dbReference type="PANTHER" id="PTHR12378:SF80">
    <property type="entry name" value="IP06716P-RELATED"/>
    <property type="match status" value="1"/>
</dbReference>
<dbReference type="PROSITE" id="PS51858">
    <property type="entry name" value="PPPDE"/>
    <property type="match status" value="1"/>
</dbReference>
<reference evidence="5" key="1">
    <citation type="submission" date="2021-01" db="EMBL/GenBank/DDBJ databases">
        <authorList>
            <person name="Corre E."/>
            <person name="Pelletier E."/>
            <person name="Niang G."/>
            <person name="Scheremetjew M."/>
            <person name="Finn R."/>
            <person name="Kale V."/>
            <person name="Holt S."/>
            <person name="Cochrane G."/>
            <person name="Meng A."/>
            <person name="Brown T."/>
            <person name="Cohen L."/>
        </authorList>
    </citation>
    <scope>NUCLEOTIDE SEQUENCE</scope>
</reference>
<proteinExistence type="inferred from homology"/>
<dbReference type="EMBL" id="HBFQ01038538">
    <property type="protein sequence ID" value="CAD8852979.1"/>
    <property type="molecule type" value="Transcribed_RNA"/>
</dbReference>
<dbReference type="AlphaFoldDB" id="A0A7S1FA47"/>
<dbReference type="Pfam" id="PF05903">
    <property type="entry name" value="Peptidase_C97"/>
    <property type="match status" value="1"/>
</dbReference>
<organism evidence="5">
    <name type="scientific">Noctiluca scintillans</name>
    <name type="common">Sea sparkle</name>
    <name type="synonym">Red tide dinoflagellate</name>
    <dbReference type="NCBI Taxonomy" id="2966"/>
    <lineage>
        <taxon>Eukaryota</taxon>
        <taxon>Sar</taxon>
        <taxon>Alveolata</taxon>
        <taxon>Dinophyceae</taxon>
        <taxon>Noctilucales</taxon>
        <taxon>Noctilucaceae</taxon>
        <taxon>Noctiluca</taxon>
    </lineage>
</organism>
<keyword evidence="3" id="KW-0378">Hydrolase</keyword>
<dbReference type="GO" id="GO:0006508">
    <property type="term" value="P:proteolysis"/>
    <property type="evidence" value="ECO:0007669"/>
    <property type="project" value="UniProtKB-KW"/>
</dbReference>
<evidence type="ECO:0000256" key="1">
    <source>
        <dbReference type="ARBA" id="ARBA00008140"/>
    </source>
</evidence>
<dbReference type="GO" id="GO:0016579">
    <property type="term" value="P:protein deubiquitination"/>
    <property type="evidence" value="ECO:0007669"/>
    <property type="project" value="TreeGrafter"/>
</dbReference>
<sequence length="191" mass="20811">MLVAMTPAAMRGNEPVHYRRMSHTGPVTGCRSGLQAETMQGAEVFLHVYDLGDGWLTANSVSSDLLNLGGAFHVGVEVHMTEFYFGSEGVATCLPKMADGHVYRETVSMGRTNLTVQQVEQLVMQMRWNGNDYDILRHNCVSFSNAFCQRLVGCGVPSWVKRFPQAVALAATGLDPVVDLSALVLLMTQGS</sequence>
<evidence type="ECO:0000259" key="4">
    <source>
        <dbReference type="PROSITE" id="PS51858"/>
    </source>
</evidence>
<evidence type="ECO:0000256" key="2">
    <source>
        <dbReference type="ARBA" id="ARBA00022670"/>
    </source>
</evidence>
<evidence type="ECO:0000313" key="5">
    <source>
        <dbReference type="EMBL" id="CAD8852979.1"/>
    </source>
</evidence>
<name>A0A7S1FA47_NOCSC</name>
<dbReference type="SMART" id="SM01179">
    <property type="entry name" value="DUF862"/>
    <property type="match status" value="1"/>
</dbReference>
<dbReference type="GO" id="GO:0101005">
    <property type="term" value="F:deubiquitinase activity"/>
    <property type="evidence" value="ECO:0007669"/>
    <property type="project" value="TreeGrafter"/>
</dbReference>
<dbReference type="PANTHER" id="PTHR12378">
    <property type="entry name" value="DESUMOYLATING ISOPEPTIDASE"/>
    <property type="match status" value="1"/>
</dbReference>
<evidence type="ECO:0000256" key="3">
    <source>
        <dbReference type="ARBA" id="ARBA00022801"/>
    </source>
</evidence>
<comment type="similarity">
    <text evidence="1">Belongs to the DeSI family.</text>
</comment>
<protein>
    <recommendedName>
        <fullName evidence="4">PPPDE domain-containing protein</fullName>
    </recommendedName>
</protein>
<dbReference type="InterPro" id="IPR008580">
    <property type="entry name" value="PPPDE_dom"/>
</dbReference>
<dbReference type="InterPro" id="IPR042266">
    <property type="entry name" value="PPPDE_sf"/>
</dbReference>
<keyword evidence="2" id="KW-0645">Protease</keyword>
<feature type="domain" description="PPPDE" evidence="4">
    <location>
        <begin position="42"/>
        <end position="169"/>
    </location>
</feature>
<accession>A0A7S1FA47</accession>